<evidence type="ECO:0000313" key="6">
    <source>
        <dbReference type="EMBL" id="MBK4735366.1"/>
    </source>
</evidence>
<comment type="subunit">
    <text evidence="3">Homotrimer.</text>
</comment>
<comment type="caution">
    <text evidence="6">The sequence shown here is derived from an EMBL/GenBank/DDBJ whole genome shotgun (WGS) entry which is preliminary data.</text>
</comment>
<sequence>MSTFELKASVPWPDTRRALVAIMRGIRPEEVEAIGEALIDSGFEIIEVPLNSPEPFASIERLARRFGADCLIGAGTVVSAAQCDKVAAAGGRLMVSPNVNAEVMAAAQAHGMVTMPGVFTATEAYLALSLGASALKFFPASVLGPSGIAALRAILPQDAVLGAVGGISEINFGAYAAAGIRTFGLGSSLYRPGMSAEEVRRTASASIKAYELAMHENARAAQG</sequence>
<dbReference type="Proteomes" id="UP000622890">
    <property type="component" value="Unassembled WGS sequence"/>
</dbReference>
<comment type="similarity">
    <text evidence="2">Belongs to the KHG/KDPG aldolase family.</text>
</comment>
<evidence type="ECO:0000313" key="7">
    <source>
        <dbReference type="Proteomes" id="UP000622890"/>
    </source>
</evidence>
<evidence type="ECO:0000256" key="1">
    <source>
        <dbReference type="ARBA" id="ARBA00004761"/>
    </source>
</evidence>
<proteinExistence type="inferred from homology"/>
<evidence type="ECO:0000256" key="2">
    <source>
        <dbReference type="ARBA" id="ARBA00006906"/>
    </source>
</evidence>
<evidence type="ECO:0000256" key="4">
    <source>
        <dbReference type="ARBA" id="ARBA00023239"/>
    </source>
</evidence>
<reference evidence="6" key="1">
    <citation type="submission" date="2021-01" db="EMBL/GenBank/DDBJ databases">
        <title>Genome sequence of strain Noviherbaspirillum sp. DKR-6.</title>
        <authorList>
            <person name="Chaudhary D.K."/>
        </authorList>
    </citation>
    <scope>NUCLEOTIDE SEQUENCE</scope>
    <source>
        <strain evidence="6">DKR-6</strain>
    </source>
</reference>
<dbReference type="AlphaFoldDB" id="A0A934SUE7"/>
<dbReference type="NCBIfam" id="NF006600">
    <property type="entry name" value="PRK09140.1"/>
    <property type="match status" value="1"/>
</dbReference>
<dbReference type="SUPFAM" id="SSF51569">
    <property type="entry name" value="Aldolase"/>
    <property type="match status" value="1"/>
</dbReference>
<evidence type="ECO:0000256" key="3">
    <source>
        <dbReference type="ARBA" id="ARBA00011233"/>
    </source>
</evidence>
<dbReference type="Pfam" id="PF01081">
    <property type="entry name" value="Aldolase"/>
    <property type="match status" value="1"/>
</dbReference>
<organism evidence="6 7">
    <name type="scientific">Noviherbaspirillum pedocola</name>
    <dbReference type="NCBI Taxonomy" id="2801341"/>
    <lineage>
        <taxon>Bacteria</taxon>
        <taxon>Pseudomonadati</taxon>
        <taxon>Pseudomonadota</taxon>
        <taxon>Betaproteobacteria</taxon>
        <taxon>Burkholderiales</taxon>
        <taxon>Oxalobacteraceae</taxon>
        <taxon>Noviherbaspirillum</taxon>
    </lineage>
</organism>
<dbReference type="PANTHER" id="PTHR30246:SF1">
    <property type="entry name" value="2-DEHYDRO-3-DEOXY-6-PHOSPHOGALACTONATE ALDOLASE-RELATED"/>
    <property type="match status" value="1"/>
</dbReference>
<dbReference type="Gene3D" id="3.20.20.70">
    <property type="entry name" value="Aldolase class I"/>
    <property type="match status" value="1"/>
</dbReference>
<dbReference type="PROSITE" id="PS00160">
    <property type="entry name" value="ALDOLASE_KDPG_KHG_2"/>
    <property type="match status" value="1"/>
</dbReference>
<name>A0A934SUE7_9BURK</name>
<dbReference type="PANTHER" id="PTHR30246">
    <property type="entry name" value="2-KETO-3-DEOXY-6-PHOSPHOGLUCONATE ALDOLASE"/>
    <property type="match status" value="1"/>
</dbReference>
<dbReference type="CDD" id="cd00452">
    <property type="entry name" value="KDPG_aldolase"/>
    <property type="match status" value="1"/>
</dbReference>
<dbReference type="RefSeq" id="WP_200592132.1">
    <property type="nucleotide sequence ID" value="NZ_JAEPBG010000004.1"/>
</dbReference>
<accession>A0A934SUE7</accession>
<dbReference type="EMBL" id="JAEPBG010000004">
    <property type="protein sequence ID" value="MBK4735366.1"/>
    <property type="molecule type" value="Genomic_DNA"/>
</dbReference>
<keyword evidence="7" id="KW-1185">Reference proteome</keyword>
<dbReference type="InterPro" id="IPR031338">
    <property type="entry name" value="KDPG/KHG_AS_2"/>
</dbReference>
<gene>
    <name evidence="6" type="ORF">JJB74_12145</name>
</gene>
<dbReference type="InterPro" id="IPR013785">
    <property type="entry name" value="Aldolase_TIM"/>
</dbReference>
<dbReference type="GO" id="GO:0016829">
    <property type="term" value="F:lyase activity"/>
    <property type="evidence" value="ECO:0007669"/>
    <property type="project" value="UniProtKB-KW"/>
</dbReference>
<protein>
    <submittedName>
        <fullName evidence="6">2-dehydro-3-deoxy-6-phosphogalactonate aldolase</fullName>
    </submittedName>
</protein>
<keyword evidence="5" id="KW-0119">Carbohydrate metabolism</keyword>
<comment type="pathway">
    <text evidence="1">Carbohydrate acid metabolism.</text>
</comment>
<keyword evidence="4" id="KW-0456">Lyase</keyword>
<dbReference type="InterPro" id="IPR000887">
    <property type="entry name" value="Aldlse_KDPG_KHG"/>
</dbReference>
<evidence type="ECO:0000256" key="5">
    <source>
        <dbReference type="ARBA" id="ARBA00023277"/>
    </source>
</evidence>